<dbReference type="InterPro" id="IPR016379">
    <property type="entry name" value="T3SS_Ca_resp_chp_LcrH/SycD_sub"/>
</dbReference>
<proteinExistence type="inferred from homology"/>
<name>A0A1S8YQN3_9GAMM</name>
<comment type="similarity">
    <text evidence="1">Belongs to the LcrH/SycD chaperone family.</text>
</comment>
<keyword evidence="2" id="KW-0143">Chaperone</keyword>
<dbReference type="PIRSF" id="PIRSF003165">
    <property type="entry name" value="Chaperone_SicA"/>
    <property type="match status" value="1"/>
</dbReference>
<evidence type="ECO:0000256" key="1">
    <source>
        <dbReference type="ARBA" id="ARBA00010244"/>
    </source>
</evidence>
<dbReference type="InterPro" id="IPR005415">
    <property type="entry name" value="T3SS_Ca_resp_chp_LcrH/SycD"/>
</dbReference>
<dbReference type="OrthoDB" id="8591320at2"/>
<reference evidence="3 4" key="1">
    <citation type="submission" date="2016-12" db="EMBL/GenBank/DDBJ databases">
        <title>Izhakiella australiana sp. nov. of genus Izhakiella isolated from Australian desert.</title>
        <authorList>
            <person name="Ji M."/>
        </authorList>
    </citation>
    <scope>NUCLEOTIDE SEQUENCE [LARGE SCALE GENOMIC DNA]</scope>
    <source>
        <strain evidence="3 4">D4N98</strain>
    </source>
</reference>
<dbReference type="SUPFAM" id="SSF48452">
    <property type="entry name" value="TPR-like"/>
    <property type="match status" value="1"/>
</dbReference>
<dbReference type="InterPro" id="IPR011716">
    <property type="entry name" value="TPR-3"/>
</dbReference>
<dbReference type="EMBL" id="MRUL01000002">
    <property type="protein sequence ID" value="OON41086.1"/>
    <property type="molecule type" value="Genomic_DNA"/>
</dbReference>
<evidence type="ECO:0000313" key="4">
    <source>
        <dbReference type="Proteomes" id="UP000190667"/>
    </source>
</evidence>
<protein>
    <submittedName>
        <fullName evidence="3">CesD/SycD/LcrH family type III secretion system chaperone</fullName>
    </submittedName>
</protein>
<dbReference type="Gene3D" id="1.25.40.10">
    <property type="entry name" value="Tetratricopeptide repeat domain"/>
    <property type="match status" value="1"/>
</dbReference>
<dbReference type="AlphaFoldDB" id="A0A1S8YQN3"/>
<accession>A0A1S8YQN3</accession>
<comment type="caution">
    <text evidence="3">The sequence shown here is derived from an EMBL/GenBank/DDBJ whole genome shotgun (WGS) entry which is preliminary data.</text>
</comment>
<dbReference type="PRINTS" id="PR01595">
    <property type="entry name" value="SYCDCHAPRONE"/>
</dbReference>
<dbReference type="Pfam" id="PF07720">
    <property type="entry name" value="TPR_3"/>
    <property type="match status" value="2"/>
</dbReference>
<dbReference type="RefSeq" id="WP_078001329.1">
    <property type="nucleotide sequence ID" value="NZ_MRUL01000002.1"/>
</dbReference>
<dbReference type="Proteomes" id="UP000190667">
    <property type="component" value="Unassembled WGS sequence"/>
</dbReference>
<organism evidence="3 4">
    <name type="scientific">Izhakiella australiensis</name>
    <dbReference type="NCBI Taxonomy" id="1926881"/>
    <lineage>
        <taxon>Bacteria</taxon>
        <taxon>Pseudomonadati</taxon>
        <taxon>Pseudomonadota</taxon>
        <taxon>Gammaproteobacteria</taxon>
        <taxon>Enterobacterales</taxon>
        <taxon>Erwiniaceae</taxon>
        <taxon>Izhakiella</taxon>
    </lineage>
</organism>
<evidence type="ECO:0000256" key="2">
    <source>
        <dbReference type="ARBA" id="ARBA00023186"/>
    </source>
</evidence>
<keyword evidence="4" id="KW-1185">Reference proteome</keyword>
<dbReference type="STRING" id="1926881.BTJ39_03705"/>
<evidence type="ECO:0000313" key="3">
    <source>
        <dbReference type="EMBL" id="OON41086.1"/>
    </source>
</evidence>
<dbReference type="InterPro" id="IPR011990">
    <property type="entry name" value="TPR-like_helical_dom_sf"/>
</dbReference>
<dbReference type="NCBIfam" id="TIGR02552">
    <property type="entry name" value="LcrH_SycD"/>
    <property type="match status" value="1"/>
</dbReference>
<sequence>MNFKNNDFFSEIDDENIDTLLNDIVTSGASRKQLYALPDNMFDALYACAYEMYQQGKIAEAEQFFKFLFIYDIYNADYAFGLAAVYQFKQEYKKALDVYAVAFALSKNNYRAMFEAGQCNLQLHYIGKAKKCFELVVEHEKDQQLVHQANLYLDAINSIRDLEERKEKKDEWYN</sequence>
<gene>
    <name evidence="3" type="ORF">BTJ39_03705</name>
</gene>